<organism evidence="1 2">
    <name type="scientific">Kipferlia bialata</name>
    <dbReference type="NCBI Taxonomy" id="797122"/>
    <lineage>
        <taxon>Eukaryota</taxon>
        <taxon>Metamonada</taxon>
        <taxon>Carpediemonas-like organisms</taxon>
        <taxon>Kipferlia</taxon>
    </lineage>
</organism>
<dbReference type="GO" id="GO:0045505">
    <property type="term" value="F:dynein intermediate chain binding"/>
    <property type="evidence" value="ECO:0007669"/>
    <property type="project" value="TreeGrafter"/>
</dbReference>
<dbReference type="Proteomes" id="UP000265618">
    <property type="component" value="Unassembled WGS sequence"/>
</dbReference>
<dbReference type="CDD" id="cd21455">
    <property type="entry name" value="DLC-like_DYNLT1_DYNLT3"/>
    <property type="match status" value="1"/>
</dbReference>
<dbReference type="GO" id="GO:0005737">
    <property type="term" value="C:cytoplasm"/>
    <property type="evidence" value="ECO:0007669"/>
    <property type="project" value="TreeGrafter"/>
</dbReference>
<dbReference type="InterPro" id="IPR038586">
    <property type="entry name" value="Tctex-1-like_sf"/>
</dbReference>
<protein>
    <submittedName>
        <fullName evidence="1">Dynein light chain tctex-type 1 protein</fullName>
    </submittedName>
</protein>
<reference evidence="1 2" key="1">
    <citation type="journal article" date="2018" name="PLoS ONE">
        <title>The draft genome of Kipferlia bialata reveals reductive genome evolution in fornicate parasites.</title>
        <authorList>
            <person name="Tanifuji G."/>
            <person name="Takabayashi S."/>
            <person name="Kume K."/>
            <person name="Takagi M."/>
            <person name="Nakayama T."/>
            <person name="Kamikawa R."/>
            <person name="Inagaki Y."/>
            <person name="Hashimoto T."/>
        </authorList>
    </citation>
    <scope>NUCLEOTIDE SEQUENCE [LARGE SCALE GENOMIC DNA]</scope>
    <source>
        <strain evidence="1">NY0173</strain>
    </source>
</reference>
<dbReference type="Pfam" id="PF03645">
    <property type="entry name" value="Tctex-1"/>
    <property type="match status" value="1"/>
</dbReference>
<keyword evidence="2" id="KW-1185">Reference proteome</keyword>
<dbReference type="EMBL" id="BDIP01005243">
    <property type="protein sequence ID" value="GCA63832.1"/>
    <property type="molecule type" value="Genomic_DNA"/>
</dbReference>
<sequence>MEDVNFVAEDVRNATQETISHVIGNQPYQHGRVTQLTENVIEEVLKKLTAIKKPYKYLVSCIITQKNGAGLHSACSCYWDSNTDGVVAVRWENRSMHCVVTVFGVAI</sequence>
<proteinExistence type="predicted"/>
<accession>A0A391P782</accession>
<dbReference type="GO" id="GO:0005868">
    <property type="term" value="C:cytoplasmic dynein complex"/>
    <property type="evidence" value="ECO:0007669"/>
    <property type="project" value="TreeGrafter"/>
</dbReference>
<name>A0A391P782_9EUKA</name>
<dbReference type="AlphaFoldDB" id="A0A391P782"/>
<comment type="caution">
    <text evidence="1">The sequence shown here is derived from an EMBL/GenBank/DDBJ whole genome shotgun (WGS) entry which is preliminary data.</text>
</comment>
<gene>
    <name evidence="1" type="ORF">KIPB_012134</name>
</gene>
<dbReference type="PANTHER" id="PTHR21255:SF4">
    <property type="entry name" value="DYNEIN LIGHT CHAIN TCTEX-TYPE"/>
    <property type="match status" value="1"/>
</dbReference>
<dbReference type="PANTHER" id="PTHR21255">
    <property type="entry name" value="T-COMPLEX-ASSOCIATED-TESTIS-EXPRESSED 1/ DYNEIN LIGHT CHAIN"/>
    <property type="match status" value="1"/>
</dbReference>
<evidence type="ECO:0000313" key="1">
    <source>
        <dbReference type="EMBL" id="GCA63832.1"/>
    </source>
</evidence>
<dbReference type="OrthoDB" id="10059120at2759"/>
<dbReference type="Gene3D" id="3.30.1140.40">
    <property type="entry name" value="Tctex-1"/>
    <property type="match status" value="1"/>
</dbReference>
<dbReference type="GO" id="GO:0007018">
    <property type="term" value="P:microtubule-based movement"/>
    <property type="evidence" value="ECO:0007669"/>
    <property type="project" value="TreeGrafter"/>
</dbReference>
<dbReference type="InterPro" id="IPR005334">
    <property type="entry name" value="Tctex-1-like"/>
</dbReference>
<evidence type="ECO:0000313" key="2">
    <source>
        <dbReference type="Proteomes" id="UP000265618"/>
    </source>
</evidence>